<evidence type="ECO:0000256" key="6">
    <source>
        <dbReference type="ARBA" id="ARBA00022989"/>
    </source>
</evidence>
<evidence type="ECO:0000256" key="10">
    <source>
        <dbReference type="ARBA" id="ARBA00023160"/>
    </source>
</evidence>
<feature type="transmembrane region" description="Helical" evidence="11">
    <location>
        <begin position="129"/>
        <end position="150"/>
    </location>
</feature>
<evidence type="ECO:0000256" key="3">
    <source>
        <dbReference type="ARBA" id="ARBA00022516"/>
    </source>
</evidence>
<dbReference type="GO" id="GO:0005506">
    <property type="term" value="F:iron ion binding"/>
    <property type="evidence" value="ECO:0007669"/>
    <property type="project" value="TreeGrafter"/>
</dbReference>
<dbReference type="CDD" id="cd03505">
    <property type="entry name" value="Delta9-FADS-like"/>
    <property type="match status" value="1"/>
</dbReference>
<reference evidence="12" key="2">
    <citation type="submission" date="2021-04" db="EMBL/GenBank/DDBJ databases">
        <title>Genome-wide patterns of bracovirus chromosomal integration into multiple host tissues during parasitism.</title>
        <authorList>
            <person name="Chebbi M.A.C."/>
        </authorList>
    </citation>
    <scope>NUCLEOTIDE SEQUENCE</scope>
    <source>
        <tissue evidence="12">Whole body</tissue>
    </source>
</reference>
<sequence length="278" mass="32056">MSSGPRSRTREREVEGVRHYHTHVSEIGRGVANRSELPDLIPSSTSDYPGSNGVHANVYNTLHIHQNQKQERVIVSETHADPHNSHRGFFFSHVGWLMMRRHPAVKKYGSKIDMSDVKNDPVIQFFDKYYTPIMLFAAFVLPTMIPVYCWNESWSISFRAVIIRYVWLLNATFAVNSFAHMFGNRPYNKTTKPTENSTVAFFTLGEGWHSYHHTFPWDYKAAELGAYGLNPTTAFIDIMSWFGLAYDLKKVNKELVERISRSKGDGTDSYWGNKHSHY</sequence>
<keyword evidence="6 11" id="KW-1133">Transmembrane helix</keyword>
<dbReference type="AlphaFoldDB" id="A0A8J5V8U2"/>
<evidence type="ECO:0000256" key="5">
    <source>
        <dbReference type="ARBA" id="ARBA00022832"/>
    </source>
</evidence>
<comment type="subcellular location">
    <subcellularLocation>
        <location evidence="1">Membrane</location>
        <topology evidence="1">Multi-pass membrane protein</topology>
    </subcellularLocation>
</comment>
<dbReference type="GO" id="GO:0006636">
    <property type="term" value="P:unsaturated fatty acid biosynthetic process"/>
    <property type="evidence" value="ECO:0007669"/>
    <property type="project" value="TreeGrafter"/>
</dbReference>
<dbReference type="PANTHER" id="PTHR11351:SF31">
    <property type="entry name" value="DESATURASE 1, ISOFORM A-RELATED"/>
    <property type="match status" value="1"/>
</dbReference>
<evidence type="ECO:0000256" key="1">
    <source>
        <dbReference type="ARBA" id="ARBA00004141"/>
    </source>
</evidence>
<name>A0A8J5V8U2_9HYME</name>
<keyword evidence="9 11" id="KW-0472">Membrane</keyword>
<keyword evidence="13" id="KW-1185">Reference proteome</keyword>
<evidence type="ECO:0000313" key="13">
    <source>
        <dbReference type="Proteomes" id="UP000729913"/>
    </source>
</evidence>
<dbReference type="EMBL" id="JAAOIC020000048">
    <property type="protein sequence ID" value="KAG8036843.1"/>
    <property type="molecule type" value="Genomic_DNA"/>
</dbReference>
<keyword evidence="5" id="KW-0276">Fatty acid metabolism</keyword>
<reference evidence="12" key="1">
    <citation type="submission" date="2020-03" db="EMBL/GenBank/DDBJ databases">
        <authorList>
            <person name="Chebbi M.A."/>
            <person name="Drezen J.M."/>
        </authorList>
    </citation>
    <scope>NUCLEOTIDE SEQUENCE</scope>
    <source>
        <tissue evidence="12">Whole body</tissue>
    </source>
</reference>
<dbReference type="GO" id="GO:0005789">
    <property type="term" value="C:endoplasmic reticulum membrane"/>
    <property type="evidence" value="ECO:0007669"/>
    <property type="project" value="TreeGrafter"/>
</dbReference>
<feature type="transmembrane region" description="Helical" evidence="11">
    <location>
        <begin position="162"/>
        <end position="182"/>
    </location>
</feature>
<comment type="caution">
    <text evidence="12">The sequence shown here is derived from an EMBL/GenBank/DDBJ whole genome shotgun (WGS) entry which is preliminary data.</text>
</comment>
<dbReference type="GO" id="GO:0004768">
    <property type="term" value="F:stearoyl-CoA 9-desaturase activity"/>
    <property type="evidence" value="ECO:0007669"/>
    <property type="project" value="TreeGrafter"/>
</dbReference>
<evidence type="ECO:0000313" key="12">
    <source>
        <dbReference type="EMBL" id="KAG8036843.1"/>
    </source>
</evidence>
<evidence type="ECO:0000256" key="11">
    <source>
        <dbReference type="SAM" id="Phobius"/>
    </source>
</evidence>
<keyword evidence="7" id="KW-0560">Oxidoreductase</keyword>
<keyword evidence="8" id="KW-0443">Lipid metabolism</keyword>
<evidence type="ECO:0000256" key="4">
    <source>
        <dbReference type="ARBA" id="ARBA00022692"/>
    </source>
</evidence>
<gene>
    <name evidence="12" type="ORF">G9C98_004165</name>
</gene>
<dbReference type="OrthoDB" id="10260134at2759"/>
<comment type="similarity">
    <text evidence="2">Belongs to the fatty acid desaturase type 1 family.</text>
</comment>
<evidence type="ECO:0008006" key="14">
    <source>
        <dbReference type="Google" id="ProtNLM"/>
    </source>
</evidence>
<evidence type="ECO:0000256" key="7">
    <source>
        <dbReference type="ARBA" id="ARBA00023002"/>
    </source>
</evidence>
<keyword evidence="10" id="KW-0275">Fatty acid biosynthesis</keyword>
<dbReference type="PANTHER" id="PTHR11351">
    <property type="entry name" value="ACYL-COA DESATURASE"/>
    <property type="match status" value="1"/>
</dbReference>
<evidence type="ECO:0000256" key="2">
    <source>
        <dbReference type="ARBA" id="ARBA00009295"/>
    </source>
</evidence>
<organism evidence="12 13">
    <name type="scientific">Cotesia typhae</name>
    <dbReference type="NCBI Taxonomy" id="2053667"/>
    <lineage>
        <taxon>Eukaryota</taxon>
        <taxon>Metazoa</taxon>
        <taxon>Ecdysozoa</taxon>
        <taxon>Arthropoda</taxon>
        <taxon>Hexapoda</taxon>
        <taxon>Insecta</taxon>
        <taxon>Pterygota</taxon>
        <taxon>Neoptera</taxon>
        <taxon>Endopterygota</taxon>
        <taxon>Hymenoptera</taxon>
        <taxon>Apocrita</taxon>
        <taxon>Ichneumonoidea</taxon>
        <taxon>Braconidae</taxon>
        <taxon>Microgastrinae</taxon>
        <taxon>Cotesia</taxon>
    </lineage>
</organism>
<evidence type="ECO:0000256" key="8">
    <source>
        <dbReference type="ARBA" id="ARBA00023098"/>
    </source>
</evidence>
<dbReference type="InterPro" id="IPR015876">
    <property type="entry name" value="Acyl-CoA_DS"/>
</dbReference>
<keyword evidence="3" id="KW-0444">Lipid biosynthesis</keyword>
<keyword evidence="4 11" id="KW-0812">Transmembrane</keyword>
<accession>A0A8J5V8U2</accession>
<evidence type="ECO:0000256" key="9">
    <source>
        <dbReference type="ARBA" id="ARBA00023136"/>
    </source>
</evidence>
<proteinExistence type="inferred from homology"/>
<protein>
    <recommendedName>
        <fullName evidence="14">Fatty acid desaturase domain-containing protein</fullName>
    </recommendedName>
</protein>
<dbReference type="Proteomes" id="UP000729913">
    <property type="component" value="Unassembled WGS sequence"/>
</dbReference>